<dbReference type="Gene3D" id="1.10.30.50">
    <property type="match status" value="1"/>
</dbReference>
<comment type="caution">
    <text evidence="2">The sequence shown here is derived from an EMBL/GenBank/DDBJ whole genome shotgun (WGS) entry which is preliminary data.</text>
</comment>
<gene>
    <name evidence="2" type="ORF">CLTEP_25110</name>
</gene>
<dbReference type="SMART" id="SM00507">
    <property type="entry name" value="HNHc"/>
    <property type="match status" value="1"/>
</dbReference>
<dbReference type="GO" id="GO:0003676">
    <property type="term" value="F:nucleic acid binding"/>
    <property type="evidence" value="ECO:0007669"/>
    <property type="project" value="InterPro"/>
</dbReference>
<evidence type="ECO:0000259" key="1">
    <source>
        <dbReference type="SMART" id="SM00507"/>
    </source>
</evidence>
<accession>A0A151AT11</accession>
<dbReference type="AlphaFoldDB" id="A0A151AT11"/>
<protein>
    <submittedName>
        <fullName evidence="2">HNH endonuclease</fullName>
    </submittedName>
</protein>
<dbReference type="PATRIC" id="fig|1121338.3.peg.2606"/>
<dbReference type="CDD" id="cd00085">
    <property type="entry name" value="HNHc"/>
    <property type="match status" value="1"/>
</dbReference>
<dbReference type="STRING" id="1121338.CLTEP_25110"/>
<dbReference type="GO" id="GO:0004519">
    <property type="term" value="F:endonuclease activity"/>
    <property type="evidence" value="ECO:0007669"/>
    <property type="project" value="UniProtKB-KW"/>
</dbReference>
<keyword evidence="2" id="KW-0255">Endonuclease</keyword>
<dbReference type="Pfam" id="PF01844">
    <property type="entry name" value="HNH"/>
    <property type="match status" value="1"/>
</dbReference>
<keyword evidence="2" id="KW-0378">Hydrolase</keyword>
<dbReference type="OrthoDB" id="9811997at2"/>
<reference evidence="2 3" key="1">
    <citation type="submission" date="2016-02" db="EMBL/GenBank/DDBJ databases">
        <title>Genome sequence of Clostridium tepidiprofundi DSM 19306.</title>
        <authorList>
            <person name="Poehlein A."/>
            <person name="Daniel R."/>
        </authorList>
    </citation>
    <scope>NUCLEOTIDE SEQUENCE [LARGE SCALE GENOMIC DNA]</scope>
    <source>
        <strain evidence="2 3">DSM 19306</strain>
    </source>
</reference>
<keyword evidence="2" id="KW-0540">Nuclease</keyword>
<evidence type="ECO:0000313" key="2">
    <source>
        <dbReference type="EMBL" id="KYH30745.1"/>
    </source>
</evidence>
<dbReference type="InterPro" id="IPR002711">
    <property type="entry name" value="HNH"/>
</dbReference>
<dbReference type="GO" id="GO:0008270">
    <property type="term" value="F:zinc ion binding"/>
    <property type="evidence" value="ECO:0007669"/>
    <property type="project" value="InterPro"/>
</dbReference>
<dbReference type="InterPro" id="IPR003615">
    <property type="entry name" value="HNH_nuc"/>
</dbReference>
<keyword evidence="3" id="KW-1185">Reference proteome</keyword>
<name>A0A151AT11_9CLOT</name>
<dbReference type="RefSeq" id="WP_066827178.1">
    <property type="nucleotide sequence ID" value="NZ_LTBA01000057.1"/>
</dbReference>
<dbReference type="EMBL" id="LTBA01000057">
    <property type="protein sequence ID" value="KYH30745.1"/>
    <property type="molecule type" value="Genomic_DNA"/>
</dbReference>
<evidence type="ECO:0000313" key="3">
    <source>
        <dbReference type="Proteomes" id="UP000075531"/>
    </source>
</evidence>
<sequence length="101" mass="11633">MAKEYAKNFYKSKEWIKCRNSFMASKNYICERCGKPAYIVHHKEHITPSNINNPNITLNWDNLQALCIECHNVVHGKCEACINGVAFNDNGDLIYTPQVEK</sequence>
<proteinExistence type="predicted"/>
<organism evidence="2 3">
    <name type="scientific">Clostridium tepidiprofundi DSM 19306</name>
    <dbReference type="NCBI Taxonomy" id="1121338"/>
    <lineage>
        <taxon>Bacteria</taxon>
        <taxon>Bacillati</taxon>
        <taxon>Bacillota</taxon>
        <taxon>Clostridia</taxon>
        <taxon>Eubacteriales</taxon>
        <taxon>Clostridiaceae</taxon>
        <taxon>Clostridium</taxon>
    </lineage>
</organism>
<feature type="domain" description="HNH nuclease" evidence="1">
    <location>
        <begin position="17"/>
        <end position="72"/>
    </location>
</feature>
<dbReference type="Proteomes" id="UP000075531">
    <property type="component" value="Unassembled WGS sequence"/>
</dbReference>